<organism evidence="1">
    <name type="scientific">marine sediment metagenome</name>
    <dbReference type="NCBI Taxonomy" id="412755"/>
    <lineage>
        <taxon>unclassified sequences</taxon>
        <taxon>metagenomes</taxon>
        <taxon>ecological metagenomes</taxon>
    </lineage>
</organism>
<proteinExistence type="predicted"/>
<gene>
    <name evidence="1" type="ORF">S01H1_54188</name>
</gene>
<accession>X0VWP7</accession>
<dbReference type="AlphaFoldDB" id="X0VWP7"/>
<evidence type="ECO:0000313" key="1">
    <source>
        <dbReference type="EMBL" id="GAG15522.1"/>
    </source>
</evidence>
<sequence length="65" mass="7832">MDDIVDFDDFDFEESEPKRKKSRMQQFKDFFKNKCPHCGKPAPYSPCPHCGERDRRAERTWHGPR</sequence>
<comment type="caution">
    <text evidence="1">The sequence shown here is derived from an EMBL/GenBank/DDBJ whole genome shotgun (WGS) entry which is preliminary data.</text>
</comment>
<name>X0VWP7_9ZZZZ</name>
<dbReference type="EMBL" id="BARS01035143">
    <property type="protein sequence ID" value="GAG15522.1"/>
    <property type="molecule type" value="Genomic_DNA"/>
</dbReference>
<reference evidence="1" key="1">
    <citation type="journal article" date="2014" name="Front. Microbiol.">
        <title>High frequency of phylogenetically diverse reductive dehalogenase-homologous genes in deep subseafloor sedimentary metagenomes.</title>
        <authorList>
            <person name="Kawai M."/>
            <person name="Futagami T."/>
            <person name="Toyoda A."/>
            <person name="Takaki Y."/>
            <person name="Nishi S."/>
            <person name="Hori S."/>
            <person name="Arai W."/>
            <person name="Tsubouchi T."/>
            <person name="Morono Y."/>
            <person name="Uchiyama I."/>
            <person name="Ito T."/>
            <person name="Fujiyama A."/>
            <person name="Inagaki F."/>
            <person name="Takami H."/>
        </authorList>
    </citation>
    <scope>NUCLEOTIDE SEQUENCE</scope>
    <source>
        <strain evidence="1">Expedition CK06-06</strain>
    </source>
</reference>
<protein>
    <submittedName>
        <fullName evidence="1">Uncharacterized protein</fullName>
    </submittedName>
</protein>